<proteinExistence type="predicted"/>
<evidence type="ECO:0000313" key="2">
    <source>
        <dbReference type="Proteomes" id="UP000824219"/>
    </source>
</evidence>
<evidence type="ECO:0000313" key="1">
    <source>
        <dbReference type="EMBL" id="KAG7330603.1"/>
    </source>
</evidence>
<accession>A0A9D3ST95</accession>
<comment type="caution">
    <text evidence="1">The sequence shown here is derived from an EMBL/GenBank/DDBJ whole genome shotgun (WGS) entry which is preliminary data.</text>
</comment>
<sequence length="98" mass="10969">MTLQAMAVKLHHELQAMVVQQGQALVVKQDIVLHAQRNGIPNLTRGYFVDPADMTLQAMVVKLHHELQAMVVQQGQALVVKQDIVFHAQRNGIPNLTR</sequence>
<name>A0A9D3ST95_9TELE</name>
<gene>
    <name evidence="1" type="ORF">KOW79_006825</name>
</gene>
<keyword evidence="2" id="KW-1185">Reference proteome</keyword>
<dbReference type="EMBL" id="JAHKSW010000007">
    <property type="protein sequence ID" value="KAG7330603.1"/>
    <property type="molecule type" value="Genomic_DNA"/>
</dbReference>
<protein>
    <submittedName>
        <fullName evidence="1">Uncharacterized protein</fullName>
    </submittedName>
</protein>
<dbReference type="AlphaFoldDB" id="A0A9D3ST95"/>
<organism evidence="1 2">
    <name type="scientific">Hemibagrus wyckioides</name>
    <dbReference type="NCBI Taxonomy" id="337641"/>
    <lineage>
        <taxon>Eukaryota</taxon>
        <taxon>Metazoa</taxon>
        <taxon>Chordata</taxon>
        <taxon>Craniata</taxon>
        <taxon>Vertebrata</taxon>
        <taxon>Euteleostomi</taxon>
        <taxon>Actinopterygii</taxon>
        <taxon>Neopterygii</taxon>
        <taxon>Teleostei</taxon>
        <taxon>Ostariophysi</taxon>
        <taxon>Siluriformes</taxon>
        <taxon>Bagridae</taxon>
        <taxon>Hemibagrus</taxon>
    </lineage>
</organism>
<reference evidence="1 2" key="1">
    <citation type="submission" date="2021-06" db="EMBL/GenBank/DDBJ databases">
        <title>Chromosome-level genome assembly of the red-tail catfish (Hemibagrus wyckioides).</title>
        <authorList>
            <person name="Shao F."/>
        </authorList>
    </citation>
    <scope>NUCLEOTIDE SEQUENCE [LARGE SCALE GENOMIC DNA]</scope>
    <source>
        <strain evidence="1">EC202008001</strain>
        <tissue evidence="1">Blood</tissue>
    </source>
</reference>
<dbReference type="Proteomes" id="UP000824219">
    <property type="component" value="Linkage Group LG07"/>
</dbReference>